<feature type="transmembrane region" description="Helical" evidence="1">
    <location>
        <begin position="58"/>
        <end position="82"/>
    </location>
</feature>
<keyword evidence="1" id="KW-1133">Transmembrane helix</keyword>
<sequence length="143" mass="16302">MWSKLRKSLLVVCFLIYLTFLLYLLFFSHYRQAVKGNVGYNIIPFESILSYLSNFDKFSIYVLTDNFFGNILAFIPFGFLLPTIWTKVRAFIKILALSCCCSLSIELAQFLFQVGAFDVDDIILNTVGGGVGFSLYLLIKKGF</sequence>
<evidence type="ECO:0000313" key="3">
    <source>
        <dbReference type="EMBL" id="MDC3421320.1"/>
    </source>
</evidence>
<dbReference type="AlphaFoldDB" id="A0A9X3WM44"/>
<feature type="domain" description="VanZ-like" evidence="2">
    <location>
        <begin position="14"/>
        <end position="139"/>
    </location>
</feature>
<proteinExistence type="predicted"/>
<keyword evidence="4" id="KW-1185">Reference proteome</keyword>
<feature type="transmembrane region" description="Helical" evidence="1">
    <location>
        <begin position="9"/>
        <end position="30"/>
    </location>
</feature>
<dbReference type="EMBL" id="JAMQJZ010000010">
    <property type="protein sequence ID" value="MDC3421320.1"/>
    <property type="molecule type" value="Genomic_DNA"/>
</dbReference>
<dbReference type="InterPro" id="IPR053150">
    <property type="entry name" value="Teicoplanin_resist-assoc"/>
</dbReference>
<feature type="transmembrane region" description="Helical" evidence="1">
    <location>
        <begin position="94"/>
        <end position="116"/>
    </location>
</feature>
<dbReference type="PANTHER" id="PTHR36834">
    <property type="entry name" value="MEMBRANE PROTEIN-RELATED"/>
    <property type="match status" value="1"/>
</dbReference>
<comment type="caution">
    <text evidence="3">The sequence shown here is derived from an EMBL/GenBank/DDBJ whole genome shotgun (WGS) entry which is preliminary data.</text>
</comment>
<dbReference type="Pfam" id="PF04892">
    <property type="entry name" value="VanZ"/>
    <property type="match status" value="1"/>
</dbReference>
<keyword evidence="1" id="KW-0472">Membrane</keyword>
<organism evidence="3 4">
    <name type="scientific">Aquibacillus koreensis</name>
    <dbReference type="NCBI Taxonomy" id="279446"/>
    <lineage>
        <taxon>Bacteria</taxon>
        <taxon>Bacillati</taxon>
        <taxon>Bacillota</taxon>
        <taxon>Bacilli</taxon>
        <taxon>Bacillales</taxon>
        <taxon>Bacillaceae</taxon>
        <taxon>Aquibacillus</taxon>
    </lineage>
</organism>
<accession>A0A9X3WM44</accession>
<dbReference type="RefSeq" id="WP_259869489.1">
    <property type="nucleotide sequence ID" value="NZ_JAOALK010000041.1"/>
</dbReference>
<evidence type="ECO:0000313" key="4">
    <source>
        <dbReference type="Proteomes" id="UP001145072"/>
    </source>
</evidence>
<evidence type="ECO:0000259" key="2">
    <source>
        <dbReference type="Pfam" id="PF04892"/>
    </source>
</evidence>
<evidence type="ECO:0000256" key="1">
    <source>
        <dbReference type="SAM" id="Phobius"/>
    </source>
</evidence>
<protein>
    <submittedName>
        <fullName evidence="3">VanZ family protein</fullName>
    </submittedName>
</protein>
<dbReference type="InterPro" id="IPR006976">
    <property type="entry name" value="VanZ-like"/>
</dbReference>
<reference evidence="3" key="1">
    <citation type="submission" date="2022-06" db="EMBL/GenBank/DDBJ databases">
        <title>Aquibacillus sp. a new bacterium isolated from soil saline samples.</title>
        <authorList>
            <person name="Galisteo C."/>
            <person name="De La Haba R."/>
            <person name="Sanchez-Porro C."/>
            <person name="Ventosa A."/>
        </authorList>
    </citation>
    <scope>NUCLEOTIDE SEQUENCE</scope>
    <source>
        <strain evidence="3">JCM 12387</strain>
    </source>
</reference>
<dbReference type="Proteomes" id="UP001145072">
    <property type="component" value="Unassembled WGS sequence"/>
</dbReference>
<name>A0A9X3WM44_9BACI</name>
<keyword evidence="1" id="KW-0812">Transmembrane</keyword>
<feature type="transmembrane region" description="Helical" evidence="1">
    <location>
        <begin position="122"/>
        <end position="139"/>
    </location>
</feature>
<dbReference type="PANTHER" id="PTHR36834:SF2">
    <property type="entry name" value="MEMBRANE PROTEIN"/>
    <property type="match status" value="1"/>
</dbReference>
<gene>
    <name evidence="3" type="ORF">NC661_13165</name>
</gene>